<dbReference type="GO" id="GO:0000976">
    <property type="term" value="F:transcription cis-regulatory region binding"/>
    <property type="evidence" value="ECO:0007669"/>
    <property type="project" value="TreeGrafter"/>
</dbReference>
<evidence type="ECO:0000256" key="5">
    <source>
        <dbReference type="ARBA" id="ARBA00023242"/>
    </source>
</evidence>
<name>A0A9P5CRS0_CRYP1</name>
<dbReference type="PROSITE" id="PS00463">
    <property type="entry name" value="ZN2_CY6_FUNGAL_1"/>
    <property type="match status" value="1"/>
</dbReference>
<sequence length="683" mass="75787">MDSTLMPGAAPPQPPASGKPRIPYACEACRVAKVKCQPSNTEDICRRCAISKRECIFKTGPRMRRRRSKLHPAATRTTPPPSAPSKTFTIDVPMSAAEDGGDMDPLESFETLRESHEGFLDDIVPEDSSDTTFTQPSSSSTGRGTFSSTPSAGSQSVHGFSSIQPQFNLDSATSLLHYFREAMLPFFPFVVIPPDASVPMLARERPFVLLAILAAASGGRSLQGHSLYDGEFRKVLGLKFVSGGERNLELLVGLLIYTAWYPFHLRPRNRQALQYIRMASDIAHDLELDQAPDHVDAAAIRSDEKQMAGMRAYLACYCLYSSLATAWNKRNTMPYQQWTTVCCDVLGVMEPADPPASWTQDQTLVWIVRLGHLVQEAMLINKIERKAQNGQLHSLLMVKGMEAQLVEWRGQIPVELLSQPIIHMTNSFAEIALYGYPLLRFYFPRSTRREQLVPEEHVEPSRLLTCARLLRTWYDHINSLPASEFASFTSIGWGFFVMAIIVGLRLSFPMPDTCPGWDHAAARQVMDLGSFLEKFSSDDDKGGETLVPASKRQATDVLSASRVVVGVVWRKYKRRLETLQRAETAGPPAPMPPDMDQNRIRCPMLDGSLDEYLPGWDNTFLDSGNLLNPPPPVPSGPADTGSGTRTGTGPLLDMQPVDFHDLWATMTTGWTQGELGDIDFSNM</sequence>
<dbReference type="SUPFAM" id="SSF57701">
    <property type="entry name" value="Zn2/Cys6 DNA-binding domain"/>
    <property type="match status" value="1"/>
</dbReference>
<evidence type="ECO:0000256" key="1">
    <source>
        <dbReference type="ARBA" id="ARBA00004123"/>
    </source>
</evidence>
<proteinExistence type="predicted"/>
<dbReference type="CDD" id="cd00067">
    <property type="entry name" value="GAL4"/>
    <property type="match status" value="1"/>
</dbReference>
<evidence type="ECO:0000259" key="7">
    <source>
        <dbReference type="PROSITE" id="PS50048"/>
    </source>
</evidence>
<dbReference type="SMART" id="SM00066">
    <property type="entry name" value="GAL4"/>
    <property type="match status" value="1"/>
</dbReference>
<feature type="domain" description="Zn(2)-C6 fungal-type" evidence="7">
    <location>
        <begin position="25"/>
        <end position="57"/>
    </location>
</feature>
<evidence type="ECO:0000256" key="6">
    <source>
        <dbReference type="SAM" id="MobiDB-lite"/>
    </source>
</evidence>
<dbReference type="InterPro" id="IPR051089">
    <property type="entry name" value="prtT"/>
</dbReference>
<dbReference type="EMBL" id="MU032345">
    <property type="protein sequence ID" value="KAF3768543.1"/>
    <property type="molecule type" value="Genomic_DNA"/>
</dbReference>
<keyword evidence="3" id="KW-0238">DNA-binding</keyword>
<keyword evidence="2" id="KW-0805">Transcription regulation</keyword>
<dbReference type="PANTHER" id="PTHR31845:SF10">
    <property type="entry name" value="ZN(II)2CYS6 TRANSCRIPTION FACTOR (EUROFUNG)"/>
    <property type="match status" value="1"/>
</dbReference>
<evidence type="ECO:0000256" key="4">
    <source>
        <dbReference type="ARBA" id="ARBA00023163"/>
    </source>
</evidence>
<accession>A0A9P5CRS0</accession>
<dbReference type="Proteomes" id="UP000803844">
    <property type="component" value="Unassembled WGS sequence"/>
</dbReference>
<dbReference type="GO" id="GO:0000981">
    <property type="term" value="F:DNA-binding transcription factor activity, RNA polymerase II-specific"/>
    <property type="evidence" value="ECO:0007669"/>
    <property type="project" value="InterPro"/>
</dbReference>
<dbReference type="GeneID" id="63838331"/>
<feature type="region of interest" description="Disordered" evidence="6">
    <location>
        <begin position="123"/>
        <end position="157"/>
    </location>
</feature>
<evidence type="ECO:0000313" key="9">
    <source>
        <dbReference type="Proteomes" id="UP000803844"/>
    </source>
</evidence>
<keyword evidence="9" id="KW-1185">Reference proteome</keyword>
<gene>
    <name evidence="8" type="ORF">M406DRAFT_336961</name>
</gene>
<dbReference type="InterPro" id="IPR036864">
    <property type="entry name" value="Zn2-C6_fun-type_DNA-bd_sf"/>
</dbReference>
<dbReference type="GO" id="GO:0005634">
    <property type="term" value="C:nucleus"/>
    <property type="evidence" value="ECO:0007669"/>
    <property type="project" value="UniProtKB-SubCell"/>
</dbReference>
<evidence type="ECO:0000313" key="8">
    <source>
        <dbReference type="EMBL" id="KAF3768543.1"/>
    </source>
</evidence>
<protein>
    <recommendedName>
        <fullName evidence="7">Zn(2)-C6 fungal-type domain-containing protein</fullName>
    </recommendedName>
</protein>
<keyword evidence="5" id="KW-0539">Nucleus</keyword>
<feature type="region of interest" description="Disordered" evidence="6">
    <location>
        <begin position="62"/>
        <end position="88"/>
    </location>
</feature>
<dbReference type="GO" id="GO:0008270">
    <property type="term" value="F:zinc ion binding"/>
    <property type="evidence" value="ECO:0007669"/>
    <property type="project" value="InterPro"/>
</dbReference>
<dbReference type="OrthoDB" id="5424793at2759"/>
<comment type="subcellular location">
    <subcellularLocation>
        <location evidence="1">Nucleus</location>
    </subcellularLocation>
</comment>
<dbReference type="RefSeq" id="XP_040779504.1">
    <property type="nucleotide sequence ID" value="XM_040921202.1"/>
</dbReference>
<dbReference type="PANTHER" id="PTHR31845">
    <property type="entry name" value="FINGER DOMAIN PROTEIN, PUTATIVE-RELATED"/>
    <property type="match status" value="1"/>
</dbReference>
<evidence type="ECO:0000256" key="2">
    <source>
        <dbReference type="ARBA" id="ARBA00023015"/>
    </source>
</evidence>
<dbReference type="InterPro" id="IPR001138">
    <property type="entry name" value="Zn2Cys6_DnaBD"/>
</dbReference>
<keyword evidence="4" id="KW-0804">Transcription</keyword>
<dbReference type="PROSITE" id="PS50048">
    <property type="entry name" value="ZN2_CY6_FUNGAL_2"/>
    <property type="match status" value="1"/>
</dbReference>
<dbReference type="CDD" id="cd12148">
    <property type="entry name" value="fungal_TF_MHR"/>
    <property type="match status" value="1"/>
</dbReference>
<feature type="region of interest" description="Disordered" evidence="6">
    <location>
        <begin position="623"/>
        <end position="650"/>
    </location>
</feature>
<evidence type="ECO:0000256" key="3">
    <source>
        <dbReference type="ARBA" id="ARBA00023125"/>
    </source>
</evidence>
<dbReference type="Gene3D" id="4.10.240.10">
    <property type="entry name" value="Zn(2)-C6 fungal-type DNA-binding domain"/>
    <property type="match status" value="1"/>
</dbReference>
<organism evidence="8 9">
    <name type="scientific">Cryphonectria parasitica (strain ATCC 38755 / EP155)</name>
    <dbReference type="NCBI Taxonomy" id="660469"/>
    <lineage>
        <taxon>Eukaryota</taxon>
        <taxon>Fungi</taxon>
        <taxon>Dikarya</taxon>
        <taxon>Ascomycota</taxon>
        <taxon>Pezizomycotina</taxon>
        <taxon>Sordariomycetes</taxon>
        <taxon>Sordariomycetidae</taxon>
        <taxon>Diaporthales</taxon>
        <taxon>Cryphonectriaceae</taxon>
        <taxon>Cryphonectria-Endothia species complex</taxon>
        <taxon>Cryphonectria</taxon>
    </lineage>
</organism>
<feature type="compositionally biased region" description="Low complexity" evidence="6">
    <location>
        <begin position="136"/>
        <end position="151"/>
    </location>
</feature>
<dbReference type="AlphaFoldDB" id="A0A9P5CRS0"/>
<comment type="caution">
    <text evidence="8">The sequence shown here is derived from an EMBL/GenBank/DDBJ whole genome shotgun (WGS) entry which is preliminary data.</text>
</comment>
<reference evidence="8" key="1">
    <citation type="journal article" date="2020" name="Phytopathology">
        <title>Genome sequence of the chestnut blight fungus Cryphonectria parasitica EP155: A fundamental resource for an archetypical invasive plant pathogen.</title>
        <authorList>
            <person name="Crouch J.A."/>
            <person name="Dawe A."/>
            <person name="Aerts A."/>
            <person name="Barry K."/>
            <person name="Churchill A.C.L."/>
            <person name="Grimwood J."/>
            <person name="Hillman B."/>
            <person name="Milgroom M.G."/>
            <person name="Pangilinan J."/>
            <person name="Smith M."/>
            <person name="Salamov A."/>
            <person name="Schmutz J."/>
            <person name="Yadav J."/>
            <person name="Grigoriev I.V."/>
            <person name="Nuss D."/>
        </authorList>
    </citation>
    <scope>NUCLEOTIDE SEQUENCE</scope>
    <source>
        <strain evidence="8">EP155</strain>
    </source>
</reference>